<evidence type="ECO:0000313" key="1">
    <source>
        <dbReference type="EMBL" id="KAJ8106436.1"/>
    </source>
</evidence>
<sequence>MAFLVFRAGFRAFLVPAATPGTCSDPAPAKCIHLAEANQRKGRRVQCSPHRPAQTFSIPLHGGLRCSKLNTREIFPDGASGAGTRGASNPSSEELHFRYGQRSEIDFPVAAGDAAPEAAQKRHRGWLPESQLLRSHAGTPE</sequence>
<dbReference type="EMBL" id="JAPHNI010001170">
    <property type="protein sequence ID" value="KAJ8106436.1"/>
    <property type="molecule type" value="Genomic_DNA"/>
</dbReference>
<reference evidence="1" key="1">
    <citation type="submission" date="2022-11" db="EMBL/GenBank/DDBJ databases">
        <title>Genome Sequence of Boeremia exigua.</title>
        <authorList>
            <person name="Buettner E."/>
        </authorList>
    </citation>
    <scope>NUCLEOTIDE SEQUENCE</scope>
    <source>
        <strain evidence="1">CU02</strain>
    </source>
</reference>
<dbReference type="Proteomes" id="UP001153331">
    <property type="component" value="Unassembled WGS sequence"/>
</dbReference>
<comment type="caution">
    <text evidence="1">The sequence shown here is derived from an EMBL/GenBank/DDBJ whole genome shotgun (WGS) entry which is preliminary data.</text>
</comment>
<organism evidence="1 2">
    <name type="scientific">Boeremia exigua</name>
    <dbReference type="NCBI Taxonomy" id="749465"/>
    <lineage>
        <taxon>Eukaryota</taxon>
        <taxon>Fungi</taxon>
        <taxon>Dikarya</taxon>
        <taxon>Ascomycota</taxon>
        <taxon>Pezizomycotina</taxon>
        <taxon>Dothideomycetes</taxon>
        <taxon>Pleosporomycetidae</taxon>
        <taxon>Pleosporales</taxon>
        <taxon>Pleosporineae</taxon>
        <taxon>Didymellaceae</taxon>
        <taxon>Boeremia</taxon>
    </lineage>
</organism>
<keyword evidence="2" id="KW-1185">Reference proteome</keyword>
<proteinExistence type="predicted"/>
<evidence type="ECO:0000313" key="2">
    <source>
        <dbReference type="Proteomes" id="UP001153331"/>
    </source>
</evidence>
<gene>
    <name evidence="1" type="ORF">OPT61_g9538</name>
</gene>
<name>A0ACC2HU13_9PLEO</name>
<protein>
    <submittedName>
        <fullName evidence="1">Uncharacterized protein</fullName>
    </submittedName>
</protein>
<accession>A0ACC2HU13</accession>